<dbReference type="CDD" id="cd06733">
    <property type="entry name" value="PDZ3_MAGI-1_3-like"/>
    <property type="match status" value="1"/>
</dbReference>
<protein>
    <recommendedName>
        <fullName evidence="7">Membrane-associated guanylate kinase, WW and PDZ domain-containing protein 2</fullName>
    </recommendedName>
</protein>
<feature type="compositionally biased region" description="Basic and acidic residues" evidence="2">
    <location>
        <begin position="360"/>
        <end position="371"/>
    </location>
</feature>
<dbReference type="InterPro" id="IPR001202">
    <property type="entry name" value="WW_dom"/>
</dbReference>
<sequence length="1195" mass="131082">MADLPESDLSSPPGPNGNRGDGMEAPPANAEAPYFDAASASYRQFMNRPLTPELGPLGDNWEKAFTEKGEPYFIDKTTRTSSWLDPRLSQIQKQNLEDCADDELPFGWERIDDPHYGAYYIDHVNRKTQYENPVLQAKRLKQEREQMMGPDQLNEDYRGTNQPPYYCNTDPNEINGNVPHQLIHQSEPRMPQGRLFFTRDPNQLMGNIIHSSLLKGPRGLGFTIVGGDDHEEEFLQIKSVVHYGPAWEDGRLETGDVLVYVNNTCVLGFTHHDMVSMFQAIGVGERVNLTVCRGYPLPFDPNDPNTEIVTTVAVSSLDGPHNMRSSGYDRRQDGPDGVESTNHSDDSMSRSAKSMPDLTNDAKDRRPDGSHMRPGSADLLVRSGESASEVQVGPTAEHFTVLIIKGAHGFGFTIADTPYGQLKVKKIHDRVRCKNLLEGDILCEINGIDVRGMSRSDVVQVLSECPMEEEARILIFRSVYRFRRGDGDSGANSDSGIGRSTKPAGFGLFRSKTPTADLYRTEPREIIPHRPKTPLLDIRLQNKSGNLNSPNKQFPGAFSYSSGFVPKSSEPETTRSGNVAFLAQQFSAAHISSRNVQPGASVTKEAISDNTHSYGGSACYGFDEEKPDDSNHGRNQLDYPANDPYTRDFFQNQQEFYPQHGPQSPPGAEMYQQQYLGQYFYSSAETGEYGMDGPYGHHDVSGSGYNSVNRDYPNHDYAYRNGYSPRAQYVSPQVRKESTSFEHEQPSPSPLVRIPKDLMHGRQVTFGNRARGAIDYVDTVITLPRMDEGFGFRILGGAEESSQVSIGQVLPGGAAAADGRLRHGDELVAIDGHSVINASHHHVINLMSAAAVNGRVSLTIRRPASNPNTHFSPEHAGRVDIYPYDVTVTRRENEGFGFVIISSLAKAGSTIGRIIEGSPAERCGKLHIGDRILAVNEQSILHLPHGDIVSMIKDSGYSVTLRIGPPQADDNSSTASTSHRGESEGIDEEYYSVELARGERGFGFSIRGGKEFMNMPLFVLRMAENGPAALDGRLNVGDQIIEINGMNTKDMAHADAIELIKAGPTVRLVVKRGVGVLPAALETAGSLAGSGIIGADSDEPPSPGPGTAHFGMAYRPQKVSPQHTYFYPPHMNGPNVAMSDYGPVNGQANGQLMPGSHMAVHSKPYSEIPIGNGGDQNIMYNSYWDYNGPSSPSKR</sequence>
<gene>
    <name evidence="5" type="ORF">NMOB1V02_LOCUS9843</name>
</gene>
<dbReference type="EMBL" id="OA885648">
    <property type="protein sequence ID" value="CAD7282214.1"/>
    <property type="molecule type" value="Genomic_DNA"/>
</dbReference>
<reference evidence="5" key="1">
    <citation type="submission" date="2020-11" db="EMBL/GenBank/DDBJ databases">
        <authorList>
            <person name="Tran Van P."/>
        </authorList>
    </citation>
    <scope>NUCLEOTIDE SEQUENCE</scope>
</reference>
<dbReference type="SUPFAM" id="SSF51045">
    <property type="entry name" value="WW domain"/>
    <property type="match status" value="2"/>
</dbReference>
<evidence type="ECO:0000313" key="6">
    <source>
        <dbReference type="Proteomes" id="UP000678499"/>
    </source>
</evidence>
<dbReference type="PROSITE" id="PS50106">
    <property type="entry name" value="PDZ"/>
    <property type="match status" value="5"/>
</dbReference>
<organism evidence="5">
    <name type="scientific">Notodromas monacha</name>
    <dbReference type="NCBI Taxonomy" id="399045"/>
    <lineage>
        <taxon>Eukaryota</taxon>
        <taxon>Metazoa</taxon>
        <taxon>Ecdysozoa</taxon>
        <taxon>Arthropoda</taxon>
        <taxon>Crustacea</taxon>
        <taxon>Oligostraca</taxon>
        <taxon>Ostracoda</taxon>
        <taxon>Podocopa</taxon>
        <taxon>Podocopida</taxon>
        <taxon>Cypridocopina</taxon>
        <taxon>Cypridoidea</taxon>
        <taxon>Cyprididae</taxon>
        <taxon>Notodromas</taxon>
    </lineage>
</organism>
<feature type="region of interest" description="Disordered" evidence="2">
    <location>
        <begin position="964"/>
        <end position="985"/>
    </location>
</feature>
<feature type="domain" description="PDZ" evidence="4">
    <location>
        <begin position="210"/>
        <end position="282"/>
    </location>
</feature>
<dbReference type="InterPro" id="IPR036034">
    <property type="entry name" value="PDZ_sf"/>
</dbReference>
<accession>A0A7R9BXS1</accession>
<dbReference type="AlphaFoldDB" id="A0A7R9BXS1"/>
<evidence type="ECO:0000256" key="1">
    <source>
        <dbReference type="ARBA" id="ARBA00022737"/>
    </source>
</evidence>
<dbReference type="PROSITE" id="PS01159">
    <property type="entry name" value="WW_DOMAIN_1"/>
    <property type="match status" value="2"/>
</dbReference>
<dbReference type="PROSITE" id="PS50020">
    <property type="entry name" value="WW_DOMAIN_2"/>
    <property type="match status" value="2"/>
</dbReference>
<keyword evidence="1" id="KW-0677">Repeat</keyword>
<dbReference type="OrthoDB" id="66881at2759"/>
<feature type="domain" description="PDZ" evidence="4">
    <location>
        <begin position="780"/>
        <end position="862"/>
    </location>
</feature>
<feature type="region of interest" description="Disordered" evidence="2">
    <location>
        <begin position="614"/>
        <end position="646"/>
    </location>
</feature>
<feature type="compositionally biased region" description="Polar residues" evidence="2">
    <location>
        <begin position="969"/>
        <end position="978"/>
    </location>
</feature>
<dbReference type="Gene3D" id="2.30.42.10">
    <property type="match status" value="5"/>
</dbReference>
<dbReference type="InterPro" id="IPR036020">
    <property type="entry name" value="WW_dom_sf"/>
</dbReference>
<dbReference type="Pfam" id="PF00397">
    <property type="entry name" value="WW"/>
    <property type="match status" value="1"/>
</dbReference>
<dbReference type="Pfam" id="PF00595">
    <property type="entry name" value="PDZ"/>
    <property type="match status" value="4"/>
</dbReference>
<dbReference type="CDD" id="cd00201">
    <property type="entry name" value="WW"/>
    <property type="match status" value="2"/>
</dbReference>
<dbReference type="FunFam" id="2.30.42.10:FF:000150">
    <property type="entry name" value="Membrane associated guanylate kinase, WW and PDZ domain containing 2"/>
    <property type="match status" value="1"/>
</dbReference>
<feature type="domain" description="WW" evidence="3">
    <location>
        <begin position="55"/>
        <end position="88"/>
    </location>
</feature>
<dbReference type="CDD" id="cd06735">
    <property type="entry name" value="PDZ5_MAGI-1_3-like"/>
    <property type="match status" value="1"/>
</dbReference>
<proteinExistence type="predicted"/>
<dbReference type="PANTHER" id="PTHR10316:SF40">
    <property type="entry name" value="LD27118P"/>
    <property type="match status" value="1"/>
</dbReference>
<feature type="domain" description="WW" evidence="3">
    <location>
        <begin position="102"/>
        <end position="135"/>
    </location>
</feature>
<feature type="domain" description="PDZ" evidence="4">
    <location>
        <begin position="885"/>
        <end position="967"/>
    </location>
</feature>
<feature type="region of interest" description="Disordered" evidence="2">
    <location>
        <begin position="1"/>
        <end position="30"/>
    </location>
</feature>
<dbReference type="GO" id="GO:0007165">
    <property type="term" value="P:signal transduction"/>
    <property type="evidence" value="ECO:0007669"/>
    <property type="project" value="TreeGrafter"/>
</dbReference>
<dbReference type="FunFam" id="2.30.42.10:FF:000005">
    <property type="entry name" value="Membrane associated guanylate kinase, WW and PDZ domain containing 1"/>
    <property type="match status" value="1"/>
</dbReference>
<dbReference type="EMBL" id="CAJPEX010003611">
    <property type="protein sequence ID" value="CAG0922366.1"/>
    <property type="molecule type" value="Genomic_DNA"/>
</dbReference>
<dbReference type="PANTHER" id="PTHR10316">
    <property type="entry name" value="MEMBRANE ASSOCIATED GUANYLATE KINASE-RELATED"/>
    <property type="match status" value="1"/>
</dbReference>
<feature type="region of interest" description="Disordered" evidence="2">
    <location>
        <begin position="313"/>
        <end position="377"/>
    </location>
</feature>
<evidence type="ECO:0000256" key="2">
    <source>
        <dbReference type="SAM" id="MobiDB-lite"/>
    </source>
</evidence>
<dbReference type="SMART" id="SM00228">
    <property type="entry name" value="PDZ"/>
    <property type="match status" value="5"/>
</dbReference>
<dbReference type="GO" id="GO:0005737">
    <property type="term" value="C:cytoplasm"/>
    <property type="evidence" value="ECO:0007669"/>
    <property type="project" value="TreeGrafter"/>
</dbReference>
<dbReference type="Proteomes" id="UP000678499">
    <property type="component" value="Unassembled WGS sequence"/>
</dbReference>
<dbReference type="CDD" id="cd06734">
    <property type="entry name" value="PDZ4_MAGI-1_3-like"/>
    <property type="match status" value="1"/>
</dbReference>
<feature type="domain" description="PDZ" evidence="4">
    <location>
        <begin position="992"/>
        <end position="1061"/>
    </location>
</feature>
<feature type="domain" description="PDZ" evidence="4">
    <location>
        <begin position="400"/>
        <end position="464"/>
    </location>
</feature>
<dbReference type="FunFam" id="2.20.70.10:FF:000001">
    <property type="entry name" value="Membrane-associated guanylate kinase, WW and PDZ domain-containing protein 1"/>
    <property type="match status" value="1"/>
</dbReference>
<keyword evidence="6" id="KW-1185">Reference proteome</keyword>
<name>A0A7R9BXS1_9CRUS</name>
<evidence type="ECO:0008006" key="7">
    <source>
        <dbReference type="Google" id="ProtNLM"/>
    </source>
</evidence>
<dbReference type="SUPFAM" id="SSF50156">
    <property type="entry name" value="PDZ domain-like"/>
    <property type="match status" value="5"/>
</dbReference>
<dbReference type="CDD" id="cd06732">
    <property type="entry name" value="PDZ2_MAGI-1_3-like"/>
    <property type="match status" value="1"/>
</dbReference>
<dbReference type="SMART" id="SM00456">
    <property type="entry name" value="WW"/>
    <property type="match status" value="2"/>
</dbReference>
<evidence type="ECO:0000259" key="4">
    <source>
        <dbReference type="PROSITE" id="PS50106"/>
    </source>
</evidence>
<evidence type="ECO:0000259" key="3">
    <source>
        <dbReference type="PROSITE" id="PS50020"/>
    </source>
</evidence>
<dbReference type="Gene3D" id="2.20.70.10">
    <property type="match status" value="2"/>
</dbReference>
<evidence type="ECO:0000313" key="5">
    <source>
        <dbReference type="EMBL" id="CAD7282214.1"/>
    </source>
</evidence>
<dbReference type="CDD" id="cd06731">
    <property type="entry name" value="PDZ1_MAGI-1_3-like"/>
    <property type="match status" value="1"/>
</dbReference>
<dbReference type="InterPro" id="IPR001478">
    <property type="entry name" value="PDZ"/>
</dbReference>